<dbReference type="PROSITE" id="PS51500">
    <property type="entry name" value="SIN"/>
    <property type="match status" value="1"/>
</dbReference>
<organism evidence="2 3">
    <name type="scientific">Fervidibacillus halotolerans</name>
    <dbReference type="NCBI Taxonomy" id="2980027"/>
    <lineage>
        <taxon>Bacteria</taxon>
        <taxon>Bacillati</taxon>
        <taxon>Bacillota</taxon>
        <taxon>Bacilli</taxon>
        <taxon>Bacillales</taxon>
        <taxon>Bacillaceae</taxon>
        <taxon>Fervidibacillus</taxon>
    </lineage>
</organism>
<sequence length="55" mass="6445">MNKRTYTKTNVKTLEKLGSLDMEWVRLIKEAKEIGLTIDDVKTFFHSESKSLIKE</sequence>
<reference evidence="2" key="1">
    <citation type="submission" date="2022-09" db="EMBL/GenBank/DDBJ databases">
        <title>Complete Genomes of Fervidibacillus albus and Fervidibacillus halotolerans isolated from tidal flat sediments.</title>
        <authorList>
            <person name="Kwon K.K."/>
            <person name="Yang S.-H."/>
            <person name="Park M.J."/>
            <person name="Oh H.-M."/>
        </authorList>
    </citation>
    <scope>NUCLEOTIDE SEQUENCE</scope>
    <source>
        <strain evidence="2">MEBiC13594</strain>
    </source>
</reference>
<dbReference type="KEGG" id="fhl:OE105_04110"/>
<proteinExistence type="predicted"/>
<dbReference type="GO" id="GO:0006355">
    <property type="term" value="P:regulation of DNA-templated transcription"/>
    <property type="evidence" value="ECO:0007669"/>
    <property type="project" value="InterPro"/>
</dbReference>
<dbReference type="Proteomes" id="UP001164726">
    <property type="component" value="Chromosome"/>
</dbReference>
<protein>
    <submittedName>
        <fullName evidence="2">Anti-repressor SinI family protein</fullName>
    </submittedName>
</protein>
<dbReference type="GO" id="GO:0046983">
    <property type="term" value="F:protein dimerization activity"/>
    <property type="evidence" value="ECO:0007669"/>
    <property type="project" value="InterPro"/>
</dbReference>
<evidence type="ECO:0000313" key="2">
    <source>
        <dbReference type="EMBL" id="WAA13315.1"/>
    </source>
</evidence>
<accession>A0A9E8M0S2</accession>
<evidence type="ECO:0000259" key="1">
    <source>
        <dbReference type="PROSITE" id="PS51500"/>
    </source>
</evidence>
<dbReference type="SUPFAM" id="SSF47406">
    <property type="entry name" value="SinR repressor dimerisation domain-like"/>
    <property type="match status" value="1"/>
</dbReference>
<name>A0A9E8M0S2_9BACI</name>
<dbReference type="InterPro" id="IPR036281">
    <property type="entry name" value="SinR/SinI_dimer_dom_sf"/>
</dbReference>
<dbReference type="EMBL" id="CP106877">
    <property type="protein sequence ID" value="WAA13315.1"/>
    <property type="molecule type" value="Genomic_DNA"/>
</dbReference>
<dbReference type="RefSeq" id="WP_275421472.1">
    <property type="nucleotide sequence ID" value="NZ_CP106877.1"/>
</dbReference>
<evidence type="ECO:0000313" key="3">
    <source>
        <dbReference type="Proteomes" id="UP001164726"/>
    </source>
</evidence>
<feature type="domain" description="Sin" evidence="1">
    <location>
        <begin position="11"/>
        <end position="49"/>
    </location>
</feature>
<keyword evidence="3" id="KW-1185">Reference proteome</keyword>
<dbReference type="AlphaFoldDB" id="A0A9E8M0S2"/>
<dbReference type="Pfam" id="PF08671">
    <property type="entry name" value="SinI"/>
    <property type="match status" value="1"/>
</dbReference>
<gene>
    <name evidence="2" type="ORF">OE105_04110</name>
</gene>
<dbReference type="InterPro" id="IPR010981">
    <property type="entry name" value="SinR/SinI_dimer_dom"/>
</dbReference>